<sequence length="128" mass="14782">MVVNTSLYLPVNPRQYSYNDTQYESFFHGPFKDPVPAQSFWKARHDINRTDLDNIQMVNSMARAAIYNRKLYTIRALARGDHRRKLLGILTIHLPLITAPDLAAIPNTEFIFSVEDKLEHVTGIDHPF</sequence>
<reference evidence="1 2" key="1">
    <citation type="submission" date="2019-03" db="EMBL/GenBank/DDBJ databases">
        <title>The genome sequence of a newly discovered highly antifungal drug resistant Aspergillus species, Aspergillus tanneri NIH 1004.</title>
        <authorList>
            <person name="Mounaud S."/>
            <person name="Singh I."/>
            <person name="Joardar V."/>
            <person name="Pakala S."/>
            <person name="Pakala S."/>
            <person name="Venepally P."/>
            <person name="Hoover J."/>
            <person name="Nierman W."/>
            <person name="Chung J."/>
            <person name="Losada L."/>
        </authorList>
    </citation>
    <scope>NUCLEOTIDE SEQUENCE [LARGE SCALE GENOMIC DNA]</scope>
    <source>
        <strain evidence="1 2">NIH1004</strain>
    </source>
</reference>
<dbReference type="Proteomes" id="UP000308092">
    <property type="component" value="Unassembled WGS sequence"/>
</dbReference>
<keyword evidence="2" id="KW-1185">Reference proteome</keyword>
<dbReference type="VEuPathDB" id="FungiDB:EYZ11_011949"/>
<organism evidence="1 2">
    <name type="scientific">Aspergillus tanneri</name>
    <dbReference type="NCBI Taxonomy" id="1220188"/>
    <lineage>
        <taxon>Eukaryota</taxon>
        <taxon>Fungi</taxon>
        <taxon>Dikarya</taxon>
        <taxon>Ascomycota</taxon>
        <taxon>Pezizomycotina</taxon>
        <taxon>Eurotiomycetes</taxon>
        <taxon>Eurotiomycetidae</taxon>
        <taxon>Eurotiales</taxon>
        <taxon>Aspergillaceae</taxon>
        <taxon>Aspergillus</taxon>
        <taxon>Aspergillus subgen. Circumdati</taxon>
    </lineage>
</organism>
<dbReference type="AlphaFoldDB" id="A0A4S3J3M3"/>
<gene>
    <name evidence="1" type="ORF">EYZ11_011949</name>
</gene>
<evidence type="ECO:0000313" key="2">
    <source>
        <dbReference type="Proteomes" id="UP000308092"/>
    </source>
</evidence>
<name>A0A4S3J3M3_9EURO</name>
<dbReference type="EMBL" id="SOSA01000805">
    <property type="protein sequence ID" value="THC88608.1"/>
    <property type="molecule type" value="Genomic_DNA"/>
</dbReference>
<comment type="caution">
    <text evidence="1">The sequence shown here is derived from an EMBL/GenBank/DDBJ whole genome shotgun (WGS) entry which is preliminary data.</text>
</comment>
<accession>A0A4S3J3M3</accession>
<proteinExistence type="predicted"/>
<protein>
    <submittedName>
        <fullName evidence="1">Uncharacterized protein</fullName>
    </submittedName>
</protein>
<evidence type="ECO:0000313" key="1">
    <source>
        <dbReference type="EMBL" id="THC88608.1"/>
    </source>
</evidence>